<evidence type="ECO:0000256" key="1">
    <source>
        <dbReference type="ARBA" id="ARBA00022679"/>
    </source>
</evidence>
<accession>A0ABR7D5W0</accession>
<name>A0ABR7D5W0_9BACT</name>
<comment type="caution">
    <text evidence="4">The sequence shown here is derived from an EMBL/GenBank/DDBJ whole genome shotgun (WGS) entry which is preliminary data.</text>
</comment>
<dbReference type="RefSeq" id="WP_099294185.1">
    <property type="nucleotide sequence ID" value="NZ_JACOOH010000009.1"/>
</dbReference>
<dbReference type="PANTHER" id="PTHR43793">
    <property type="entry name" value="FAD SYNTHASE"/>
    <property type="match status" value="1"/>
</dbReference>
<reference evidence="4 5" key="1">
    <citation type="submission" date="2020-08" db="EMBL/GenBank/DDBJ databases">
        <title>Genome public.</title>
        <authorList>
            <person name="Liu C."/>
            <person name="Sun Q."/>
        </authorList>
    </citation>
    <scope>NUCLEOTIDE SEQUENCE [LARGE SCALE GENOMIC DNA]</scope>
    <source>
        <strain evidence="4 5">NSJ-56</strain>
    </source>
</reference>
<sequence>MKNVYVIGVFDLFHFGHVELLRRARALGDRLIVAINGDDMVASYKRRPFLSEHDRLEVVKACRYVDEAFIIREYDNKEYIKKYGINVIVHGDDWDGEGYLKQIRVTPEFLEEHHVEMVYLPYTKGISTSELVEKIRSTK</sequence>
<proteinExistence type="predicted"/>
<dbReference type="Proteomes" id="UP000646484">
    <property type="component" value="Unassembled WGS sequence"/>
</dbReference>
<feature type="domain" description="Cytidyltransferase-like" evidence="3">
    <location>
        <begin position="6"/>
        <end position="133"/>
    </location>
</feature>
<dbReference type="InterPro" id="IPR014729">
    <property type="entry name" value="Rossmann-like_a/b/a_fold"/>
</dbReference>
<keyword evidence="1" id="KW-0808">Transferase</keyword>
<dbReference type="SUPFAM" id="SSF52374">
    <property type="entry name" value="Nucleotidylyl transferase"/>
    <property type="match status" value="1"/>
</dbReference>
<evidence type="ECO:0000313" key="4">
    <source>
        <dbReference type="EMBL" id="MBC5623142.1"/>
    </source>
</evidence>
<keyword evidence="5" id="KW-1185">Reference proteome</keyword>
<evidence type="ECO:0000256" key="2">
    <source>
        <dbReference type="ARBA" id="ARBA00022695"/>
    </source>
</evidence>
<dbReference type="InterPro" id="IPR004821">
    <property type="entry name" value="Cyt_trans-like"/>
</dbReference>
<keyword evidence="2" id="KW-0548">Nucleotidyltransferase</keyword>
<evidence type="ECO:0000259" key="3">
    <source>
        <dbReference type="Pfam" id="PF01467"/>
    </source>
</evidence>
<organism evidence="4 5">
    <name type="scientific">Butyricimonas hominis</name>
    <dbReference type="NCBI Taxonomy" id="2763032"/>
    <lineage>
        <taxon>Bacteria</taxon>
        <taxon>Pseudomonadati</taxon>
        <taxon>Bacteroidota</taxon>
        <taxon>Bacteroidia</taxon>
        <taxon>Bacteroidales</taxon>
        <taxon>Odoribacteraceae</taxon>
        <taxon>Butyricimonas</taxon>
    </lineage>
</organism>
<protein>
    <submittedName>
        <fullName evidence="4">FAD synthase</fullName>
    </submittedName>
</protein>
<dbReference type="InterPro" id="IPR050385">
    <property type="entry name" value="Archaeal_FAD_synthase"/>
</dbReference>
<dbReference type="Pfam" id="PF01467">
    <property type="entry name" value="CTP_transf_like"/>
    <property type="match status" value="1"/>
</dbReference>
<dbReference type="Gene3D" id="3.40.50.620">
    <property type="entry name" value="HUPs"/>
    <property type="match status" value="1"/>
</dbReference>
<dbReference type="PANTHER" id="PTHR43793:SF1">
    <property type="entry name" value="FAD SYNTHASE"/>
    <property type="match status" value="1"/>
</dbReference>
<dbReference type="NCBIfam" id="TIGR00125">
    <property type="entry name" value="cyt_tran_rel"/>
    <property type="match status" value="1"/>
</dbReference>
<dbReference type="EMBL" id="JACOOH010000009">
    <property type="protein sequence ID" value="MBC5623142.1"/>
    <property type="molecule type" value="Genomic_DNA"/>
</dbReference>
<gene>
    <name evidence="4" type="ORF">H8S64_18775</name>
</gene>
<evidence type="ECO:0000313" key="5">
    <source>
        <dbReference type="Proteomes" id="UP000646484"/>
    </source>
</evidence>